<dbReference type="EMBL" id="LNYH01000125">
    <property type="protein sequence ID" value="KTD18521.1"/>
    <property type="molecule type" value="Genomic_DNA"/>
</dbReference>
<organism evidence="1 2">
    <name type="scientific">Legionella israelensis</name>
    <dbReference type="NCBI Taxonomy" id="454"/>
    <lineage>
        <taxon>Bacteria</taxon>
        <taxon>Pseudomonadati</taxon>
        <taxon>Pseudomonadota</taxon>
        <taxon>Gammaproteobacteria</taxon>
        <taxon>Legionellales</taxon>
        <taxon>Legionellaceae</taxon>
        <taxon>Legionella</taxon>
    </lineage>
</organism>
<dbReference type="AlphaFoldDB" id="A0A0W0VFU4"/>
<name>A0A0W0VFU4_9GAMM</name>
<keyword evidence="2" id="KW-1185">Reference proteome</keyword>
<gene>
    <name evidence="1" type="ORF">Lisr_2150</name>
</gene>
<reference evidence="1 2" key="1">
    <citation type="submission" date="2015-11" db="EMBL/GenBank/DDBJ databases">
        <title>Genomic analysis of 38 Legionella species identifies large and diverse effector repertoires.</title>
        <authorList>
            <person name="Burstein D."/>
            <person name="Amaro F."/>
            <person name="Zusman T."/>
            <person name="Lifshitz Z."/>
            <person name="Cohen O."/>
            <person name="Gilbert J.A."/>
            <person name="Pupko T."/>
            <person name="Shuman H.A."/>
            <person name="Segal G."/>
        </authorList>
    </citation>
    <scope>NUCLEOTIDE SEQUENCE [LARGE SCALE GENOMIC DNA]</scope>
    <source>
        <strain evidence="1 2">Bercovier 4</strain>
    </source>
</reference>
<keyword evidence="1" id="KW-0436">Ligase</keyword>
<dbReference type="PATRIC" id="fig|454.4.peg.2348"/>
<protein>
    <submittedName>
        <fullName evidence="1">Putative amidoligase enzyme</fullName>
    </submittedName>
</protein>
<dbReference type="OrthoDB" id="5597599at2"/>
<evidence type="ECO:0000313" key="1">
    <source>
        <dbReference type="EMBL" id="KTD18521.1"/>
    </source>
</evidence>
<comment type="caution">
    <text evidence="1">The sequence shown here is derived from an EMBL/GenBank/DDBJ whole genome shotgun (WGS) entry which is preliminary data.</text>
</comment>
<evidence type="ECO:0000313" key="2">
    <source>
        <dbReference type="Proteomes" id="UP000054761"/>
    </source>
</evidence>
<proteinExistence type="predicted"/>
<dbReference type="InterPro" id="IPR022025">
    <property type="entry name" value="Amidoligase_2"/>
</dbReference>
<dbReference type="GO" id="GO:0016874">
    <property type="term" value="F:ligase activity"/>
    <property type="evidence" value="ECO:0007669"/>
    <property type="project" value="UniProtKB-KW"/>
</dbReference>
<dbReference type="Proteomes" id="UP000054761">
    <property type="component" value="Unassembled WGS sequence"/>
</dbReference>
<dbReference type="Pfam" id="PF12224">
    <property type="entry name" value="Amidoligase_2"/>
    <property type="match status" value="1"/>
</dbReference>
<dbReference type="RefSeq" id="WP_058502458.1">
    <property type="nucleotide sequence ID" value="NZ_CAAAJA010000082.1"/>
</dbReference>
<accession>A0A0W0VFU4</accession>
<dbReference type="STRING" id="454.Lisr_2150"/>
<sequence>MNTQYETSSKDLFPPYLKNHEGNERLVGFEIEFVGISIDESIQLLKNLFSGNIKRLNQNEYILNDSCLGQFKVELDAHLLKQLAAESEKNRKENKMDIKGYIEQFISSAFDEIIPLEIITPPVTIQSIQSLDPIVDDLREHGAKGTHTSKIAAFGVHVNPDIPSLSAACILSFLRAYVLLSDWLRNEIDVDFSRAVSPFINEYPRAYKKKILQSDYQPSMDTLMRDYIRYNRTRNRALDMLPLFMYIDEQTVKEKVGSRLIHARPTFHYRLANSNLNLPDWNFTTEWRRWLYIEKLAANELMQEEMVKEYLALERQSLFFNKNQWINTTSNYLQDL</sequence>